<organism evidence="2 3">
    <name type="scientific">Suillus placidus</name>
    <dbReference type="NCBI Taxonomy" id="48579"/>
    <lineage>
        <taxon>Eukaryota</taxon>
        <taxon>Fungi</taxon>
        <taxon>Dikarya</taxon>
        <taxon>Basidiomycota</taxon>
        <taxon>Agaricomycotina</taxon>
        <taxon>Agaricomycetes</taxon>
        <taxon>Agaricomycetidae</taxon>
        <taxon>Boletales</taxon>
        <taxon>Suillineae</taxon>
        <taxon>Suillaceae</taxon>
        <taxon>Suillus</taxon>
    </lineage>
</organism>
<dbReference type="AlphaFoldDB" id="A0A9P7D1A6"/>
<dbReference type="InterPro" id="IPR025337">
    <property type="entry name" value="Questin_oxidase-like"/>
</dbReference>
<dbReference type="Pfam" id="PF14027">
    <property type="entry name" value="Questin_oxidase"/>
    <property type="match status" value="1"/>
</dbReference>
<proteinExistence type="predicted"/>
<evidence type="ECO:0000313" key="2">
    <source>
        <dbReference type="EMBL" id="KAG1775844.1"/>
    </source>
</evidence>
<evidence type="ECO:0000256" key="1">
    <source>
        <dbReference type="ARBA" id="ARBA00023002"/>
    </source>
</evidence>
<keyword evidence="3" id="KW-1185">Reference proteome</keyword>
<dbReference type="PANTHER" id="PTHR35870">
    <property type="entry name" value="PROTEIN, PUTATIVE (AFU_ORTHOLOGUE AFUA_5G03330)-RELATED"/>
    <property type="match status" value="1"/>
</dbReference>
<protein>
    <submittedName>
        <fullName evidence="2">Uncharacterized protein</fullName>
    </submittedName>
</protein>
<dbReference type="Proteomes" id="UP000714275">
    <property type="component" value="Unassembled WGS sequence"/>
</dbReference>
<dbReference type="GO" id="GO:0016491">
    <property type="term" value="F:oxidoreductase activity"/>
    <property type="evidence" value="ECO:0007669"/>
    <property type="project" value="UniProtKB-KW"/>
</dbReference>
<keyword evidence="1" id="KW-0560">Oxidoreductase</keyword>
<comment type="caution">
    <text evidence="2">The sequence shown here is derived from an EMBL/GenBank/DDBJ whole genome shotgun (WGS) entry which is preliminary data.</text>
</comment>
<sequence length="149" mass="17001">LHLVTTSLFFPSLLPYLTQDSQVLLLRGYFASTLGWWITRSFPRLDIQGFLSTTLHLSSEIKVTNPFFDIVQSAIMHPNEHTLKIQHAFAHFSSLYGTRPKGYFKDTELEGAEALDGSLFFLAARLTDEYLSKSTRNWSHEGFPARDSE</sequence>
<name>A0A9P7D1A6_9AGAM</name>
<dbReference type="OrthoDB" id="10004862at2759"/>
<accession>A0A9P7D1A6</accession>
<evidence type="ECO:0000313" key="3">
    <source>
        <dbReference type="Proteomes" id="UP000714275"/>
    </source>
</evidence>
<feature type="non-terminal residue" evidence="2">
    <location>
        <position position="1"/>
    </location>
</feature>
<dbReference type="PANTHER" id="PTHR35870:SF1">
    <property type="entry name" value="PROTEIN, PUTATIVE (AFU_ORTHOLOGUE AFUA_5G03330)-RELATED"/>
    <property type="match status" value="1"/>
</dbReference>
<dbReference type="EMBL" id="JABBWD010000030">
    <property type="protein sequence ID" value="KAG1775844.1"/>
    <property type="molecule type" value="Genomic_DNA"/>
</dbReference>
<reference evidence="2" key="1">
    <citation type="journal article" date="2020" name="New Phytol.">
        <title>Comparative genomics reveals dynamic genome evolution in host specialist ectomycorrhizal fungi.</title>
        <authorList>
            <person name="Lofgren L.A."/>
            <person name="Nguyen N.H."/>
            <person name="Vilgalys R."/>
            <person name="Ruytinx J."/>
            <person name="Liao H.L."/>
            <person name="Branco S."/>
            <person name="Kuo A."/>
            <person name="LaButti K."/>
            <person name="Lipzen A."/>
            <person name="Andreopoulos W."/>
            <person name="Pangilinan J."/>
            <person name="Riley R."/>
            <person name="Hundley H."/>
            <person name="Na H."/>
            <person name="Barry K."/>
            <person name="Grigoriev I.V."/>
            <person name="Stajich J.E."/>
            <person name="Kennedy P.G."/>
        </authorList>
    </citation>
    <scope>NUCLEOTIDE SEQUENCE</scope>
    <source>
        <strain evidence="2">DOB743</strain>
    </source>
</reference>
<gene>
    <name evidence="2" type="ORF">EV702DRAFT_972260</name>
</gene>